<evidence type="ECO:0000256" key="1">
    <source>
        <dbReference type="ARBA" id="ARBA00022729"/>
    </source>
</evidence>
<dbReference type="Pfam" id="PF13505">
    <property type="entry name" value="OMP_b-brl"/>
    <property type="match status" value="1"/>
</dbReference>
<keyword evidence="5" id="KW-1185">Reference proteome</keyword>
<dbReference type="InterPro" id="IPR027385">
    <property type="entry name" value="Beta-barrel_OMP"/>
</dbReference>
<dbReference type="Proteomes" id="UP001500359">
    <property type="component" value="Unassembled WGS sequence"/>
</dbReference>
<evidence type="ECO:0000256" key="2">
    <source>
        <dbReference type="SAM" id="SignalP"/>
    </source>
</evidence>
<keyword evidence="1 2" id="KW-0732">Signal</keyword>
<feature type="chain" id="PRO_5047515362" evidence="2">
    <location>
        <begin position="22"/>
        <end position="190"/>
    </location>
</feature>
<feature type="domain" description="Outer membrane protein beta-barrel" evidence="3">
    <location>
        <begin position="7"/>
        <end position="190"/>
    </location>
</feature>
<sequence length="190" mass="21059">MKKLIPLLAVSALTATSYAQANDDLRIDNGFYLGGNYGHLRVDGDDEFDDDKDAYQFLGGYQFNSYFAIEGSYVDFGEYGSDVASVDTDGYTLGLKGILPISDRFSVHAKLGQLWYESTLNTFNFSDNNEDEGLFTGLGVAYALTPSLSVSFDYTLYDADLDTEEAFEDFEDANFSTDLKQASIGFSYIF</sequence>
<evidence type="ECO:0000313" key="4">
    <source>
        <dbReference type="EMBL" id="GAA0853832.1"/>
    </source>
</evidence>
<evidence type="ECO:0000313" key="5">
    <source>
        <dbReference type="Proteomes" id="UP001500359"/>
    </source>
</evidence>
<dbReference type="EMBL" id="BAAAFD010000002">
    <property type="protein sequence ID" value="GAA0853832.1"/>
    <property type="molecule type" value="Genomic_DNA"/>
</dbReference>
<dbReference type="Gene3D" id="2.40.160.20">
    <property type="match status" value="1"/>
</dbReference>
<reference evidence="5" key="1">
    <citation type="journal article" date="2019" name="Int. J. Syst. Evol. Microbiol.">
        <title>The Global Catalogue of Microorganisms (GCM) 10K type strain sequencing project: providing services to taxonomists for standard genome sequencing and annotation.</title>
        <authorList>
            <consortium name="The Broad Institute Genomics Platform"/>
            <consortium name="The Broad Institute Genome Sequencing Center for Infectious Disease"/>
            <person name="Wu L."/>
            <person name="Ma J."/>
        </authorList>
    </citation>
    <scope>NUCLEOTIDE SEQUENCE [LARGE SCALE GENOMIC DNA]</scope>
    <source>
        <strain evidence="5">JCM 15896</strain>
    </source>
</reference>
<dbReference type="SUPFAM" id="SSF56925">
    <property type="entry name" value="OMPA-like"/>
    <property type="match status" value="1"/>
</dbReference>
<organism evidence="4 5">
    <name type="scientific">Aliiglaciecola litoralis</name>
    <dbReference type="NCBI Taxonomy" id="582857"/>
    <lineage>
        <taxon>Bacteria</taxon>
        <taxon>Pseudomonadati</taxon>
        <taxon>Pseudomonadota</taxon>
        <taxon>Gammaproteobacteria</taxon>
        <taxon>Alteromonadales</taxon>
        <taxon>Alteromonadaceae</taxon>
        <taxon>Aliiglaciecola</taxon>
    </lineage>
</organism>
<protein>
    <submittedName>
        <fullName evidence="4">Porin family protein</fullName>
    </submittedName>
</protein>
<evidence type="ECO:0000259" key="3">
    <source>
        <dbReference type="Pfam" id="PF13505"/>
    </source>
</evidence>
<comment type="caution">
    <text evidence="4">The sequence shown here is derived from an EMBL/GenBank/DDBJ whole genome shotgun (WGS) entry which is preliminary data.</text>
</comment>
<gene>
    <name evidence="4" type="ORF">GCM10009114_07610</name>
</gene>
<name>A0ABP3WPH1_9ALTE</name>
<feature type="signal peptide" evidence="2">
    <location>
        <begin position="1"/>
        <end position="21"/>
    </location>
</feature>
<proteinExistence type="predicted"/>
<dbReference type="InterPro" id="IPR011250">
    <property type="entry name" value="OMP/PagP_B-barrel"/>
</dbReference>
<dbReference type="RefSeq" id="WP_343856689.1">
    <property type="nucleotide sequence ID" value="NZ_BAAAFD010000002.1"/>
</dbReference>
<accession>A0ABP3WPH1</accession>